<dbReference type="GO" id="GO:0005737">
    <property type="term" value="C:cytoplasm"/>
    <property type="evidence" value="ECO:0007669"/>
    <property type="project" value="TreeGrafter"/>
</dbReference>
<dbReference type="PANTHER" id="PTHR43735">
    <property type="entry name" value="APOPTOSIS-INDUCING FACTOR 1"/>
    <property type="match status" value="1"/>
</dbReference>
<protein>
    <recommendedName>
        <fullName evidence="6">FAD/NAD(P)-binding domain-containing protein</fullName>
    </recommendedName>
</protein>
<dbReference type="GO" id="GO:0050660">
    <property type="term" value="F:flavin adenine dinucleotide binding"/>
    <property type="evidence" value="ECO:0007669"/>
    <property type="project" value="TreeGrafter"/>
</dbReference>
<dbReference type="RefSeq" id="XP_056072845.1">
    <property type="nucleotide sequence ID" value="XM_056212537.1"/>
</dbReference>
<comment type="caution">
    <text evidence="7">The sequence shown here is derived from an EMBL/GenBank/DDBJ whole genome shotgun (WGS) entry which is preliminary data.</text>
</comment>
<gene>
    <name evidence="7" type="ORF">N0V89_003739</name>
</gene>
<evidence type="ECO:0000259" key="6">
    <source>
        <dbReference type="Pfam" id="PF07992"/>
    </source>
</evidence>
<keyword evidence="8" id="KW-1185">Reference proteome</keyword>
<proteinExistence type="inferred from homology"/>
<reference evidence="7" key="1">
    <citation type="submission" date="2022-10" db="EMBL/GenBank/DDBJ databases">
        <title>Tapping the CABI collections for fungal endophytes: first genome assemblies for Collariella, Neodidymelliopsis, Ascochyta clinopodiicola, Didymella pomorum, Didymosphaeria variabile, Neocosmospora piperis and Neocucurbitaria cava.</title>
        <authorList>
            <person name="Hill R."/>
        </authorList>
    </citation>
    <scope>NUCLEOTIDE SEQUENCE</scope>
    <source>
        <strain evidence="7">IMI 356815</strain>
    </source>
</reference>
<accession>A0A9W9CBT3</accession>
<dbReference type="SUPFAM" id="SSF51905">
    <property type="entry name" value="FAD/NAD(P)-binding domain"/>
    <property type="match status" value="1"/>
</dbReference>
<comment type="similarity">
    <text evidence="1">Belongs to the FAD-dependent oxidoreductase family.</text>
</comment>
<evidence type="ECO:0000313" key="8">
    <source>
        <dbReference type="Proteomes" id="UP001140513"/>
    </source>
</evidence>
<sequence length="421" mass="45966">MVDVRNLVVVGGGSSALQTSHYIAKYLLPLLKNKDRGVHYHLYMIAPSSDWFFRIASPRVATSTSLLSAERVFAPFADVFGQYSKEDVTWIQATATGLNHSARLVGYKRKDGKEEVQLQYHALIVATGSRTYYPAFSTWTDKETTLAAIETTNAAAAAAKTIVISGGGATGVEVAGELGDFLNGRPGWFSKPPPRKVNITLLTSAQQLLPTVRKAIGDEAERKLNTLGVDVRYSTRVTDARKEQDGRTTLTLANGETIMTDLYIPAHGVQPNSSWLPPDLLTDKKYLNTNKQTLRVDIAGPRVYALGDVSSYSRNTVLDIVDALPVLATNLKRDLLSYDAKQPDRAAPGTDRSFKPNTKEMLFVPIGTATGAGVLFGFRVPGFFVWLLKGRDYFIGMSFASTATGSGVKEVKWTKEEAVSF</sequence>
<evidence type="ECO:0000256" key="2">
    <source>
        <dbReference type="ARBA" id="ARBA00022630"/>
    </source>
</evidence>
<name>A0A9W9CBT3_9PLEO</name>
<dbReference type="PRINTS" id="PR00368">
    <property type="entry name" value="FADPNR"/>
</dbReference>
<dbReference type="GO" id="GO:0004174">
    <property type="term" value="F:electron-transferring-flavoprotein dehydrogenase activity"/>
    <property type="evidence" value="ECO:0007669"/>
    <property type="project" value="TreeGrafter"/>
</dbReference>
<dbReference type="EMBL" id="JAPEUX010000003">
    <property type="protein sequence ID" value="KAJ4355719.1"/>
    <property type="molecule type" value="Genomic_DNA"/>
</dbReference>
<dbReference type="InterPro" id="IPR023753">
    <property type="entry name" value="FAD/NAD-binding_dom"/>
</dbReference>
<evidence type="ECO:0000313" key="7">
    <source>
        <dbReference type="EMBL" id="KAJ4355719.1"/>
    </source>
</evidence>
<dbReference type="Gene3D" id="3.50.50.100">
    <property type="match status" value="1"/>
</dbReference>
<organism evidence="7 8">
    <name type="scientific">Didymosphaeria variabile</name>
    <dbReference type="NCBI Taxonomy" id="1932322"/>
    <lineage>
        <taxon>Eukaryota</taxon>
        <taxon>Fungi</taxon>
        <taxon>Dikarya</taxon>
        <taxon>Ascomycota</taxon>
        <taxon>Pezizomycotina</taxon>
        <taxon>Dothideomycetes</taxon>
        <taxon>Pleosporomycetidae</taxon>
        <taxon>Pleosporales</taxon>
        <taxon>Massarineae</taxon>
        <taxon>Didymosphaeriaceae</taxon>
        <taxon>Didymosphaeria</taxon>
    </lineage>
</organism>
<dbReference type="AlphaFoldDB" id="A0A9W9CBT3"/>
<dbReference type="PANTHER" id="PTHR43735:SF3">
    <property type="entry name" value="FERROPTOSIS SUPPRESSOR PROTEIN 1"/>
    <property type="match status" value="1"/>
</dbReference>
<keyword evidence="2" id="KW-0285">Flavoprotein</keyword>
<feature type="transmembrane region" description="Helical" evidence="5">
    <location>
        <begin position="362"/>
        <end position="388"/>
    </location>
</feature>
<feature type="domain" description="FAD/NAD(P)-binding" evidence="6">
    <location>
        <begin position="6"/>
        <end position="310"/>
    </location>
</feature>
<evidence type="ECO:0000256" key="5">
    <source>
        <dbReference type="SAM" id="Phobius"/>
    </source>
</evidence>
<dbReference type="Proteomes" id="UP001140513">
    <property type="component" value="Unassembled WGS sequence"/>
</dbReference>
<keyword evidence="3" id="KW-0274">FAD</keyword>
<dbReference type="Pfam" id="PF07992">
    <property type="entry name" value="Pyr_redox_2"/>
    <property type="match status" value="1"/>
</dbReference>
<keyword evidence="5" id="KW-0472">Membrane</keyword>
<evidence type="ECO:0000256" key="4">
    <source>
        <dbReference type="ARBA" id="ARBA00023002"/>
    </source>
</evidence>
<keyword evidence="5" id="KW-0812">Transmembrane</keyword>
<dbReference type="GeneID" id="80907269"/>
<dbReference type="InterPro" id="IPR036188">
    <property type="entry name" value="FAD/NAD-bd_sf"/>
</dbReference>
<dbReference type="OrthoDB" id="202203at2759"/>
<dbReference type="PRINTS" id="PR00411">
    <property type="entry name" value="PNDRDTASEI"/>
</dbReference>
<evidence type="ECO:0000256" key="1">
    <source>
        <dbReference type="ARBA" id="ARBA00006442"/>
    </source>
</evidence>
<evidence type="ECO:0000256" key="3">
    <source>
        <dbReference type="ARBA" id="ARBA00022827"/>
    </source>
</evidence>
<keyword evidence="4" id="KW-0560">Oxidoreductase</keyword>
<keyword evidence="5" id="KW-1133">Transmembrane helix</keyword>